<proteinExistence type="predicted"/>
<comment type="caution">
    <text evidence="1">The sequence shown here is derived from an EMBL/GenBank/DDBJ whole genome shotgun (WGS) entry which is preliminary data.</text>
</comment>
<accession>A0ABR3C765</accession>
<protein>
    <recommendedName>
        <fullName evidence="3">F-box domain-containing protein</fullName>
    </recommendedName>
</protein>
<organism evidence="1 2">
    <name type="scientific">Cryptococcus tetragattii IND107</name>
    <dbReference type="NCBI Taxonomy" id="1296105"/>
    <lineage>
        <taxon>Eukaryota</taxon>
        <taxon>Fungi</taxon>
        <taxon>Dikarya</taxon>
        <taxon>Basidiomycota</taxon>
        <taxon>Agaricomycotina</taxon>
        <taxon>Tremellomycetes</taxon>
        <taxon>Tremellales</taxon>
        <taxon>Cryptococcaceae</taxon>
        <taxon>Cryptococcus</taxon>
        <taxon>Cryptococcus gattii species complex</taxon>
    </lineage>
</organism>
<dbReference type="EMBL" id="ATAM02000001">
    <property type="protein sequence ID" value="KAL0255990.1"/>
    <property type="molecule type" value="Genomic_DNA"/>
</dbReference>
<dbReference type="Proteomes" id="UP000054399">
    <property type="component" value="Unassembled WGS sequence"/>
</dbReference>
<gene>
    <name evidence="1" type="ORF">I308_100801</name>
</gene>
<name>A0ABR3C765_9TREE</name>
<sequence length="188" mass="22278">MPIHDDVLKDADDNRLVVEKTTIVERSDFLYNFEDLPREVVGNIISHCDHLYPWLFVCKRAMKFAGHYLYQSSFPEYMGEEATVETFSSDETTDKEYLQKAVEILKIVKKNGIRPFKPDVMFLFDSFQLCVWEEERVTWGEFKFLLASVVHTGFWQDPPTLRLNDIDERIVRYRDVRFFRNMTPCSSP</sequence>
<dbReference type="GeneID" id="91987659"/>
<reference evidence="1 2" key="2">
    <citation type="submission" date="2024-01" db="EMBL/GenBank/DDBJ databases">
        <title>Comparative genomics of Cryptococcus and Kwoniella reveals pathogenesis evolution and contrasting modes of karyotype evolution via chromosome fusion or intercentromeric recombination.</title>
        <authorList>
            <person name="Coelho M.A."/>
            <person name="David-Palma M."/>
            <person name="Shea T."/>
            <person name="Bowers K."/>
            <person name="Mcginley-Smith S."/>
            <person name="Mohammad A.W."/>
            <person name="Gnirke A."/>
            <person name="Yurkov A.M."/>
            <person name="Nowrousian M."/>
            <person name="Sun S."/>
            <person name="Cuomo C.A."/>
            <person name="Heitman J."/>
        </authorList>
    </citation>
    <scope>NUCLEOTIDE SEQUENCE [LARGE SCALE GENOMIC DNA]</scope>
    <source>
        <strain evidence="1 2">IND107</strain>
    </source>
</reference>
<reference evidence="2" key="1">
    <citation type="submission" date="2015-01" db="EMBL/GenBank/DDBJ databases">
        <title>The Genome Sequence of Cryptococcus gattii MMRL2647.</title>
        <authorList>
            <consortium name="The Broad Institute Genomics Platform"/>
            <person name="Cuomo C."/>
            <person name="Litvintseva A."/>
            <person name="Chen Y."/>
            <person name="Heitman J."/>
            <person name="Sun S."/>
            <person name="Springer D."/>
            <person name="Dromer F."/>
            <person name="Young S."/>
            <person name="Zeng Q."/>
            <person name="Gargeya S."/>
            <person name="Abouelleil A."/>
            <person name="Alvarado L."/>
            <person name="Chapman S.B."/>
            <person name="Gainer-Dewar J."/>
            <person name="Goldberg J."/>
            <person name="Griggs A."/>
            <person name="Gujja S."/>
            <person name="Hansen M."/>
            <person name="Howarth C."/>
            <person name="Imamovic A."/>
            <person name="Larimer J."/>
            <person name="Murphy C."/>
            <person name="Naylor J."/>
            <person name="Pearson M."/>
            <person name="Priest M."/>
            <person name="Roberts A."/>
            <person name="Saif S."/>
            <person name="Shea T."/>
            <person name="Sykes S."/>
            <person name="Wortman J."/>
            <person name="Nusbaum C."/>
            <person name="Birren B."/>
        </authorList>
    </citation>
    <scope>NUCLEOTIDE SEQUENCE [LARGE SCALE GENOMIC DNA]</scope>
    <source>
        <strain evidence="2">IND107</strain>
    </source>
</reference>
<evidence type="ECO:0000313" key="2">
    <source>
        <dbReference type="Proteomes" id="UP000054399"/>
    </source>
</evidence>
<dbReference type="RefSeq" id="XP_066617267.1">
    <property type="nucleotide sequence ID" value="XM_066755366.1"/>
</dbReference>
<evidence type="ECO:0008006" key="3">
    <source>
        <dbReference type="Google" id="ProtNLM"/>
    </source>
</evidence>
<evidence type="ECO:0000313" key="1">
    <source>
        <dbReference type="EMBL" id="KAL0255990.1"/>
    </source>
</evidence>
<keyword evidence="2" id="KW-1185">Reference proteome</keyword>